<dbReference type="Proteomes" id="UP000011081">
    <property type="component" value="Unassembled WGS sequence"/>
</dbReference>
<sequence>MMCSYHLVINSAVSHQECIYLSPHITVHGQILCVSSPSDLAAGNTRFKIILLIEQGCHLVLGKYILGKNRVGAPRHVLYTVAMWRSEFIVVSEPVGHSHATHELLHWQINGLLTALPHMAPSQCVKTLKMS</sequence>
<gene>
    <name evidence="1" type="ORF">VCUG_00920</name>
</gene>
<dbReference type="HOGENOM" id="CLU_1929176_0_0_1"/>
<dbReference type="GeneID" id="19878803"/>
<reference evidence="2" key="1">
    <citation type="submission" date="2011-03" db="EMBL/GenBank/DDBJ databases">
        <title>The genome sequence of Vavraia culicis strain floridensis.</title>
        <authorList>
            <consortium name="The Broad Institute Genome Sequencing Platform"/>
            <person name="Cuomo C."/>
            <person name="Becnel J."/>
            <person name="Sanscrainte N."/>
            <person name="Young S.K."/>
            <person name="Zeng Q."/>
            <person name="Gargeya S."/>
            <person name="Fitzgerald M."/>
            <person name="Haas B."/>
            <person name="Abouelleil A."/>
            <person name="Alvarado L."/>
            <person name="Arachchi H.M."/>
            <person name="Berlin A."/>
            <person name="Chapman S.B."/>
            <person name="Gearin G."/>
            <person name="Goldberg J."/>
            <person name="Griggs A."/>
            <person name="Gujja S."/>
            <person name="Hansen M."/>
            <person name="Heiman D."/>
            <person name="Howarth C."/>
            <person name="Larimer J."/>
            <person name="Lui A."/>
            <person name="MacDonald P.J.P."/>
            <person name="McCowen C."/>
            <person name="Montmayeur A."/>
            <person name="Murphy C."/>
            <person name="Neiman D."/>
            <person name="Pearson M."/>
            <person name="Priest M."/>
            <person name="Roberts A."/>
            <person name="Saif S."/>
            <person name="Shea T."/>
            <person name="Sisk P."/>
            <person name="Stolte C."/>
            <person name="Sykes S."/>
            <person name="Wortman J."/>
            <person name="Nusbaum C."/>
            <person name="Birren B."/>
        </authorList>
    </citation>
    <scope>NUCLEOTIDE SEQUENCE [LARGE SCALE GENOMIC DNA]</scope>
    <source>
        <strain evidence="2">floridensis</strain>
    </source>
</reference>
<accession>L2GW55</accession>
<keyword evidence="2" id="KW-1185">Reference proteome</keyword>
<dbReference type="VEuPathDB" id="MicrosporidiaDB:VCUG_00920"/>
<evidence type="ECO:0000313" key="2">
    <source>
        <dbReference type="Proteomes" id="UP000011081"/>
    </source>
</evidence>
<name>L2GW55_VAVCU</name>
<organism evidence="1 2">
    <name type="scientific">Vavraia culicis (isolate floridensis)</name>
    <name type="common">Microsporidian parasite</name>
    <dbReference type="NCBI Taxonomy" id="948595"/>
    <lineage>
        <taxon>Eukaryota</taxon>
        <taxon>Fungi</taxon>
        <taxon>Fungi incertae sedis</taxon>
        <taxon>Microsporidia</taxon>
        <taxon>Pleistophoridae</taxon>
        <taxon>Vavraia</taxon>
    </lineage>
</organism>
<dbReference type="AlphaFoldDB" id="L2GW55"/>
<protein>
    <submittedName>
        <fullName evidence="1">Uncharacterized protein</fullName>
    </submittedName>
</protein>
<proteinExistence type="predicted"/>
<dbReference type="RefSeq" id="XP_008073941.1">
    <property type="nucleotide sequence ID" value="XM_008075750.1"/>
</dbReference>
<dbReference type="InParanoid" id="L2GW55"/>
<dbReference type="EMBL" id="GL877415">
    <property type="protein sequence ID" value="ELA47597.1"/>
    <property type="molecule type" value="Genomic_DNA"/>
</dbReference>
<evidence type="ECO:0000313" key="1">
    <source>
        <dbReference type="EMBL" id="ELA47597.1"/>
    </source>
</evidence>